<dbReference type="EMBL" id="HBUF01356630">
    <property type="protein sequence ID" value="CAG6717932.1"/>
    <property type="molecule type" value="Transcribed_RNA"/>
</dbReference>
<dbReference type="EMBL" id="HBUF01356631">
    <property type="protein sequence ID" value="CAG6717934.1"/>
    <property type="molecule type" value="Transcribed_RNA"/>
</dbReference>
<proteinExistence type="predicted"/>
<dbReference type="AlphaFoldDB" id="A0A8D8Y499"/>
<reference evidence="1" key="1">
    <citation type="submission" date="2021-05" db="EMBL/GenBank/DDBJ databases">
        <authorList>
            <person name="Alioto T."/>
            <person name="Alioto T."/>
            <person name="Gomez Garrido J."/>
        </authorList>
    </citation>
    <scope>NUCLEOTIDE SEQUENCE</scope>
</reference>
<sequence>MSLGGIKYPGRKSLAKKCLPWMKSTTMNPAIHYLSTLPNYCLGHNQKILASWILVFQMTVTSSSSVTARLVKLIVESVPKKARKVHNQVSGYQVNPTIFIVVVIQI</sequence>
<name>A0A8D8Y499_9HEMI</name>
<evidence type="ECO:0000313" key="1">
    <source>
        <dbReference type="EMBL" id="CAG6717934.1"/>
    </source>
</evidence>
<organism evidence="1">
    <name type="scientific">Cacopsylla melanoneura</name>
    <dbReference type="NCBI Taxonomy" id="428564"/>
    <lineage>
        <taxon>Eukaryota</taxon>
        <taxon>Metazoa</taxon>
        <taxon>Ecdysozoa</taxon>
        <taxon>Arthropoda</taxon>
        <taxon>Hexapoda</taxon>
        <taxon>Insecta</taxon>
        <taxon>Pterygota</taxon>
        <taxon>Neoptera</taxon>
        <taxon>Paraneoptera</taxon>
        <taxon>Hemiptera</taxon>
        <taxon>Sternorrhyncha</taxon>
        <taxon>Psylloidea</taxon>
        <taxon>Psyllidae</taxon>
        <taxon>Psyllinae</taxon>
        <taxon>Cacopsylla</taxon>
    </lineage>
</organism>
<protein>
    <submittedName>
        <fullName evidence="1">Uncharacterized protein</fullName>
    </submittedName>
</protein>
<accession>A0A8D8Y499</accession>